<dbReference type="InterPro" id="IPR001254">
    <property type="entry name" value="Trypsin_dom"/>
</dbReference>
<protein>
    <recommendedName>
        <fullName evidence="2">Peptidase S1 domain-containing protein</fullName>
    </recommendedName>
</protein>
<dbReference type="PRINTS" id="PR00722">
    <property type="entry name" value="CHYMOTRYPSIN"/>
</dbReference>
<gene>
    <name evidence="4" type="ORF">OKA104_LOCUS19848</name>
    <name evidence="3" type="ORF">VCS650_LOCUS33034</name>
</gene>
<proteinExistence type="predicted"/>
<dbReference type="Pfam" id="PF00089">
    <property type="entry name" value="Trypsin"/>
    <property type="match status" value="1"/>
</dbReference>
<feature type="domain" description="Peptidase S1" evidence="2">
    <location>
        <begin position="1"/>
        <end position="102"/>
    </location>
</feature>
<dbReference type="GO" id="GO:0004252">
    <property type="term" value="F:serine-type endopeptidase activity"/>
    <property type="evidence" value="ECO:0007669"/>
    <property type="project" value="InterPro"/>
</dbReference>
<evidence type="ECO:0000313" key="4">
    <source>
        <dbReference type="EMBL" id="CAF3823786.1"/>
    </source>
</evidence>
<dbReference type="Proteomes" id="UP000663891">
    <property type="component" value="Unassembled WGS sequence"/>
</dbReference>
<dbReference type="InterPro" id="IPR009003">
    <property type="entry name" value="Peptidase_S1_PA"/>
</dbReference>
<evidence type="ECO:0000259" key="2">
    <source>
        <dbReference type="PROSITE" id="PS50240"/>
    </source>
</evidence>
<dbReference type="InterPro" id="IPR001314">
    <property type="entry name" value="Peptidase_S1A"/>
</dbReference>
<evidence type="ECO:0000313" key="3">
    <source>
        <dbReference type="EMBL" id="CAF1337519.1"/>
    </source>
</evidence>
<dbReference type="PANTHER" id="PTHR24260">
    <property type="match status" value="1"/>
</dbReference>
<dbReference type="AlphaFoldDB" id="A0A819D6E9"/>
<sequence>MVSYDPKRKHICGGTFITPEYTLTAEHCLYSIDISNIEIRICITNSNDISYKNLFSIRKVILHKDFNPNTYKNDIALIRLDRSIVQMLYLPRFTHIYIFTSE</sequence>
<keyword evidence="1" id="KW-1015">Disulfide bond</keyword>
<evidence type="ECO:0000313" key="5">
    <source>
        <dbReference type="Proteomes" id="UP000663881"/>
    </source>
</evidence>
<accession>A0A819D6E9</accession>
<name>A0A819D6E9_9BILA</name>
<organism evidence="4 5">
    <name type="scientific">Adineta steineri</name>
    <dbReference type="NCBI Taxonomy" id="433720"/>
    <lineage>
        <taxon>Eukaryota</taxon>
        <taxon>Metazoa</taxon>
        <taxon>Spiralia</taxon>
        <taxon>Gnathifera</taxon>
        <taxon>Rotifera</taxon>
        <taxon>Eurotatoria</taxon>
        <taxon>Bdelloidea</taxon>
        <taxon>Adinetida</taxon>
        <taxon>Adinetidae</taxon>
        <taxon>Adineta</taxon>
    </lineage>
</organism>
<dbReference type="OrthoDB" id="6339452at2759"/>
<reference evidence="4" key="1">
    <citation type="submission" date="2021-02" db="EMBL/GenBank/DDBJ databases">
        <authorList>
            <person name="Nowell W R."/>
        </authorList>
    </citation>
    <scope>NUCLEOTIDE SEQUENCE</scope>
</reference>
<dbReference type="Proteomes" id="UP000663881">
    <property type="component" value="Unassembled WGS sequence"/>
</dbReference>
<dbReference type="EMBL" id="CAJNON010000624">
    <property type="protein sequence ID" value="CAF1337519.1"/>
    <property type="molecule type" value="Genomic_DNA"/>
</dbReference>
<dbReference type="PANTHER" id="PTHR24260:SF136">
    <property type="entry name" value="GH08193P-RELATED"/>
    <property type="match status" value="1"/>
</dbReference>
<dbReference type="EMBL" id="CAJOAY010001296">
    <property type="protein sequence ID" value="CAF3823786.1"/>
    <property type="molecule type" value="Genomic_DNA"/>
</dbReference>
<dbReference type="GO" id="GO:0006508">
    <property type="term" value="P:proteolysis"/>
    <property type="evidence" value="ECO:0007669"/>
    <property type="project" value="InterPro"/>
</dbReference>
<dbReference type="InterPro" id="IPR043504">
    <property type="entry name" value="Peptidase_S1_PA_chymotrypsin"/>
</dbReference>
<comment type="caution">
    <text evidence="4">The sequence shown here is derived from an EMBL/GenBank/DDBJ whole genome shotgun (WGS) entry which is preliminary data.</text>
</comment>
<dbReference type="FunFam" id="2.40.10.10:FF:000068">
    <property type="entry name" value="transmembrane protease serine 2"/>
    <property type="match status" value="1"/>
</dbReference>
<dbReference type="Gene3D" id="2.40.10.10">
    <property type="entry name" value="Trypsin-like serine proteases"/>
    <property type="match status" value="1"/>
</dbReference>
<dbReference type="InterPro" id="IPR051333">
    <property type="entry name" value="CLIP_Serine_Protease"/>
</dbReference>
<dbReference type="SUPFAM" id="SSF50494">
    <property type="entry name" value="Trypsin-like serine proteases"/>
    <property type="match status" value="1"/>
</dbReference>
<dbReference type="PROSITE" id="PS50240">
    <property type="entry name" value="TRYPSIN_DOM"/>
    <property type="match status" value="1"/>
</dbReference>
<evidence type="ECO:0000256" key="1">
    <source>
        <dbReference type="ARBA" id="ARBA00023157"/>
    </source>
</evidence>